<gene>
    <name evidence="2" type="ORF">DYBT9623_00694</name>
</gene>
<evidence type="ECO:0000313" key="2">
    <source>
        <dbReference type="EMBL" id="CAG5067966.1"/>
    </source>
</evidence>
<evidence type="ECO:0000313" key="3">
    <source>
        <dbReference type="Proteomes" id="UP000679725"/>
    </source>
</evidence>
<proteinExistence type="predicted"/>
<evidence type="ECO:0000256" key="1">
    <source>
        <dbReference type="SAM" id="MobiDB-lite"/>
    </source>
</evidence>
<dbReference type="EMBL" id="CAJRAU010000001">
    <property type="protein sequence ID" value="CAG5067966.1"/>
    <property type="molecule type" value="Genomic_DNA"/>
</dbReference>
<name>A0ABM8UKG3_9BACT</name>
<accession>A0ABM8UKG3</accession>
<dbReference type="Proteomes" id="UP000679725">
    <property type="component" value="Unassembled WGS sequence"/>
</dbReference>
<organism evidence="2 3">
    <name type="scientific">Dyadobacter linearis</name>
    <dbReference type="NCBI Taxonomy" id="2823330"/>
    <lineage>
        <taxon>Bacteria</taxon>
        <taxon>Pseudomonadati</taxon>
        <taxon>Bacteroidota</taxon>
        <taxon>Cytophagia</taxon>
        <taxon>Cytophagales</taxon>
        <taxon>Spirosomataceae</taxon>
        <taxon>Dyadobacter</taxon>
    </lineage>
</organism>
<reference evidence="2 3" key="1">
    <citation type="submission" date="2021-04" db="EMBL/GenBank/DDBJ databases">
        <authorList>
            <person name="Rodrigo-Torres L."/>
            <person name="Arahal R. D."/>
            <person name="Lucena T."/>
        </authorList>
    </citation>
    <scope>NUCLEOTIDE SEQUENCE [LARGE SCALE GENOMIC DNA]</scope>
    <source>
        <strain evidence="2 3">CECT 9623</strain>
    </source>
</reference>
<feature type="compositionally biased region" description="Basic and acidic residues" evidence="1">
    <location>
        <begin position="59"/>
        <end position="68"/>
    </location>
</feature>
<sequence length="68" mass="7856">MLVRRELVNKTRTDSGIYYFIVSTYTEYYADGACGEYTTTAVDRSKPIPKRRNVPGYPEKPDEQAEPF</sequence>
<keyword evidence="3" id="KW-1185">Reference proteome</keyword>
<feature type="region of interest" description="Disordered" evidence="1">
    <location>
        <begin position="45"/>
        <end position="68"/>
    </location>
</feature>
<comment type="caution">
    <text evidence="2">The sequence shown here is derived from an EMBL/GenBank/DDBJ whole genome shotgun (WGS) entry which is preliminary data.</text>
</comment>
<protein>
    <submittedName>
        <fullName evidence="2">Uncharacterized protein</fullName>
    </submittedName>
</protein>